<evidence type="ECO:0000313" key="5">
    <source>
        <dbReference type="Proteomes" id="UP000714625"/>
    </source>
</evidence>
<protein>
    <submittedName>
        <fullName evidence="2">Uncharacterized protein</fullName>
    </submittedName>
</protein>
<comment type="caution">
    <text evidence="2">The sequence shown here is derived from an EMBL/GenBank/DDBJ whole genome shotgun (WGS) entry which is preliminary data.</text>
</comment>
<feature type="transmembrane region" description="Helical" evidence="1">
    <location>
        <begin position="102"/>
        <end position="121"/>
    </location>
</feature>
<evidence type="ECO:0000313" key="2">
    <source>
        <dbReference type="EMBL" id="EGQ9138338.1"/>
    </source>
</evidence>
<keyword evidence="4" id="KW-1185">Reference proteome</keyword>
<dbReference type="Proteomes" id="UP000714625">
    <property type="component" value="Unassembled WGS sequence"/>
</dbReference>
<dbReference type="AlphaFoldDB" id="A0AA36UXA3"/>
<dbReference type="EMBL" id="LOSN02000001">
    <property type="protein sequence ID" value="PNP27133.1"/>
    <property type="molecule type" value="Genomic_DNA"/>
</dbReference>
<dbReference type="EMBL" id="AAXMUW010000137">
    <property type="protein sequence ID" value="EGQ9138338.1"/>
    <property type="molecule type" value="Genomic_DNA"/>
</dbReference>
<keyword evidence="1" id="KW-1133">Transmembrane helix</keyword>
<reference evidence="3 4" key="1">
    <citation type="submission" date="2017-12" db="EMBL/GenBank/DDBJ databases">
        <title>FDA dAtabase for Regulatory Grade micrObial Sequences (FDA-ARGOS): Supporting development and validation of Infectious Disease Dx tests.</title>
        <authorList>
            <person name="Hoffmann M."/>
            <person name="Allard M."/>
            <person name="Evans P."/>
            <person name="Brown E."/>
            <person name="Tallon L.J."/>
            <person name="Sadzewicz L."/>
            <person name="Sengamalay N."/>
            <person name="Ott S."/>
            <person name="Godinez A."/>
            <person name="Nagaraj S."/>
            <person name="Vavikolanu K."/>
            <person name="Aluvathingal J."/>
            <person name="Nadendla S."/>
            <person name="Hobson J."/>
            <person name="Sichtig H."/>
        </authorList>
    </citation>
    <scope>NUCLEOTIDE SEQUENCE [LARGE SCALE GENOMIC DNA]</scope>
    <source>
        <strain evidence="4">ATCC 17749</strain>
        <strain evidence="3">FDAARGOS_97</strain>
    </source>
</reference>
<feature type="transmembrane region" description="Helical" evidence="1">
    <location>
        <begin position="56"/>
        <end position="82"/>
    </location>
</feature>
<feature type="transmembrane region" description="Helical" evidence="1">
    <location>
        <begin position="7"/>
        <end position="27"/>
    </location>
</feature>
<evidence type="ECO:0000313" key="4">
    <source>
        <dbReference type="Proteomes" id="UP000054316"/>
    </source>
</evidence>
<reference evidence="2" key="2">
    <citation type="submission" date="2019-11" db="EMBL/GenBank/DDBJ databases">
        <authorList>
            <consortium name="PulseNet: The National Subtyping Network for Foodborne Disease Surveillance"/>
            <person name="Tarr C.L."/>
            <person name="Trees E."/>
            <person name="Katz L.S."/>
            <person name="Carleton-Romer H.A."/>
            <person name="Stroika S."/>
            <person name="Kucerova Z."/>
            <person name="Roache K.F."/>
            <person name="Sabol A.L."/>
            <person name="Besser J."/>
            <person name="Gerner-Smidt P."/>
        </authorList>
    </citation>
    <scope>NUCLEOTIDE SEQUENCE</scope>
    <source>
        <strain evidence="2">PNUSAV001129</strain>
    </source>
</reference>
<sequence>MEKVLTKVVVGILSLMVTTAYVIGFLYDAAFLEKLGFAHYEMIGDSLEYLSIGGMYLFFNFSSGLAFFMLVGALIGCGYIPLKRFITAKANWVGSYLDLQSLPYILIGLLPVLFVAFVPVVNDANELSDQHLKSEANTQVCKLSDQQCLNGIVVKYRDGKLVFLSKDKSTYNRVIVIPEKNIAIVQQLS</sequence>
<dbReference type="Proteomes" id="UP000054316">
    <property type="component" value="Unassembled WGS sequence"/>
</dbReference>
<evidence type="ECO:0000256" key="1">
    <source>
        <dbReference type="SAM" id="Phobius"/>
    </source>
</evidence>
<organism evidence="2 5">
    <name type="scientific">Vibrio alginolyticus</name>
    <dbReference type="NCBI Taxonomy" id="663"/>
    <lineage>
        <taxon>Bacteria</taxon>
        <taxon>Pseudomonadati</taxon>
        <taxon>Pseudomonadota</taxon>
        <taxon>Gammaproteobacteria</taxon>
        <taxon>Vibrionales</taxon>
        <taxon>Vibrionaceae</taxon>
        <taxon>Vibrio</taxon>
    </lineage>
</organism>
<gene>
    <name evidence="3" type="ORF">AL553_012025</name>
    <name evidence="2" type="ORF">GHY86_24945</name>
</gene>
<accession>A0AA36UXA3</accession>
<keyword evidence="1" id="KW-0472">Membrane</keyword>
<proteinExistence type="predicted"/>
<name>A0AA36UXA3_VIBAL</name>
<keyword evidence="1" id="KW-0812">Transmembrane</keyword>
<evidence type="ECO:0000313" key="3">
    <source>
        <dbReference type="EMBL" id="PNP27133.1"/>
    </source>
</evidence>